<sequence>MRDGNGKKLRIRNRNWESENCSVGMGIATVCMTKRRKSAFYKTGTQSVAMVTNVIQRRKRREHGVDEEKDTRGPLYRLLVRPSS</sequence>
<protein>
    <submittedName>
        <fullName evidence="1">Uncharacterized protein</fullName>
    </submittedName>
</protein>
<evidence type="ECO:0000313" key="1">
    <source>
        <dbReference type="EMBL" id="GIY47349.1"/>
    </source>
</evidence>
<evidence type="ECO:0000313" key="2">
    <source>
        <dbReference type="Proteomes" id="UP001054945"/>
    </source>
</evidence>
<organism evidence="1 2">
    <name type="scientific">Caerostris extrusa</name>
    <name type="common">Bark spider</name>
    <name type="synonym">Caerostris bankana</name>
    <dbReference type="NCBI Taxonomy" id="172846"/>
    <lineage>
        <taxon>Eukaryota</taxon>
        <taxon>Metazoa</taxon>
        <taxon>Ecdysozoa</taxon>
        <taxon>Arthropoda</taxon>
        <taxon>Chelicerata</taxon>
        <taxon>Arachnida</taxon>
        <taxon>Araneae</taxon>
        <taxon>Araneomorphae</taxon>
        <taxon>Entelegynae</taxon>
        <taxon>Araneoidea</taxon>
        <taxon>Araneidae</taxon>
        <taxon>Caerostris</taxon>
    </lineage>
</organism>
<dbReference type="EMBL" id="BPLR01011568">
    <property type="protein sequence ID" value="GIY47349.1"/>
    <property type="molecule type" value="Genomic_DNA"/>
</dbReference>
<dbReference type="Proteomes" id="UP001054945">
    <property type="component" value="Unassembled WGS sequence"/>
</dbReference>
<name>A0AAV4TQD3_CAEEX</name>
<accession>A0AAV4TQD3</accession>
<dbReference type="AlphaFoldDB" id="A0AAV4TQD3"/>
<proteinExistence type="predicted"/>
<gene>
    <name evidence="1" type="ORF">CEXT_781001</name>
</gene>
<reference evidence="1 2" key="1">
    <citation type="submission" date="2021-06" db="EMBL/GenBank/DDBJ databases">
        <title>Caerostris extrusa draft genome.</title>
        <authorList>
            <person name="Kono N."/>
            <person name="Arakawa K."/>
        </authorList>
    </citation>
    <scope>NUCLEOTIDE SEQUENCE [LARGE SCALE GENOMIC DNA]</scope>
</reference>
<keyword evidence="2" id="KW-1185">Reference proteome</keyword>
<comment type="caution">
    <text evidence="1">The sequence shown here is derived from an EMBL/GenBank/DDBJ whole genome shotgun (WGS) entry which is preliminary data.</text>
</comment>